<sequence length="288" mass="33659">MELPMTTRRGDSRIEAAIQAATEGYHRGRTLHNRATMALQRKRRDYEVGAVSEATFDRILDSYRSDAVFVHVGLRDISRAFDHDPYEFLLGRLDERFESILNPGFTPAFRSIDGGIYHKQYSVPKFGAFSRLFLNDCEYRTDDPTNSILVRGPYRFDDCRHDDTWAPGGCFEKLDRENVQYLNVGTDWLRSSHIHYLESRLSVPYIETVEYEGVIYREDGTYEPITHRSHEYTMRMTWNRAKIRKDLERAGVLDSYDLNGLQVFAFRARDIRKVLTPKILADPYYLVT</sequence>
<dbReference type="EMBL" id="LTAZ01000004">
    <property type="protein sequence ID" value="KYH26527.1"/>
    <property type="molecule type" value="Genomic_DNA"/>
</dbReference>
<dbReference type="SUPFAM" id="SSF110710">
    <property type="entry name" value="TTHA0583/YokD-like"/>
    <property type="match status" value="1"/>
</dbReference>
<dbReference type="Proteomes" id="UP000075321">
    <property type="component" value="Unassembled WGS sequence"/>
</dbReference>
<dbReference type="InterPro" id="IPR028345">
    <property type="entry name" value="Antibiotic_NAT-like"/>
</dbReference>
<gene>
    <name evidence="1" type="ORF">HAPAU_16260</name>
</gene>
<comment type="caution">
    <text evidence="1">The sequence shown here is derived from an EMBL/GenBank/DDBJ whole genome shotgun (WGS) entry which is preliminary data.</text>
</comment>
<dbReference type="InterPro" id="IPR003679">
    <property type="entry name" value="Amioglycoside_AcTrfase"/>
</dbReference>
<dbReference type="GO" id="GO:0046677">
    <property type="term" value="P:response to antibiotic"/>
    <property type="evidence" value="ECO:0007669"/>
    <property type="project" value="InterPro"/>
</dbReference>
<proteinExistence type="predicted"/>
<organism evidence="1 2">
    <name type="scientific">Halalkalicoccus paucihalophilus</name>
    <dbReference type="NCBI Taxonomy" id="1008153"/>
    <lineage>
        <taxon>Archaea</taxon>
        <taxon>Methanobacteriati</taxon>
        <taxon>Methanobacteriota</taxon>
        <taxon>Stenosarchaea group</taxon>
        <taxon>Halobacteria</taxon>
        <taxon>Halobacteriales</taxon>
        <taxon>Halococcaceae</taxon>
        <taxon>Halalkalicoccus</taxon>
    </lineage>
</organism>
<dbReference type="Pfam" id="PF02522">
    <property type="entry name" value="Antibiotic_NAT"/>
    <property type="match status" value="1"/>
</dbReference>
<dbReference type="AlphaFoldDB" id="A0A151AGJ2"/>
<protein>
    <submittedName>
        <fullName evidence="1">Aminoglycoside 3-N-acetyltransferase</fullName>
    </submittedName>
</protein>
<keyword evidence="2" id="KW-1185">Reference proteome</keyword>
<accession>A0A151AGJ2</accession>
<name>A0A151AGJ2_9EURY</name>
<evidence type="ECO:0000313" key="1">
    <source>
        <dbReference type="EMBL" id="KYH26527.1"/>
    </source>
</evidence>
<dbReference type="OrthoDB" id="231503at2157"/>
<dbReference type="GO" id="GO:0008080">
    <property type="term" value="F:N-acetyltransferase activity"/>
    <property type="evidence" value="ECO:0007669"/>
    <property type="project" value="InterPro"/>
</dbReference>
<dbReference type="PATRIC" id="fig|1008153.3.peg.1649"/>
<evidence type="ECO:0000313" key="2">
    <source>
        <dbReference type="Proteomes" id="UP000075321"/>
    </source>
</evidence>
<keyword evidence="1" id="KW-0808">Transferase</keyword>
<reference evidence="1 2" key="1">
    <citation type="submission" date="2016-02" db="EMBL/GenBank/DDBJ databases">
        <title>Genome sequence of Halalkalicoccus paucihalophilus DSM 24557.</title>
        <authorList>
            <person name="Poehlein A."/>
            <person name="Daniel R."/>
        </authorList>
    </citation>
    <scope>NUCLEOTIDE SEQUENCE [LARGE SCALE GENOMIC DNA]</scope>
    <source>
        <strain evidence="1 2">DSM 24557</strain>
    </source>
</reference>